<dbReference type="Pfam" id="PF11951">
    <property type="entry name" value="Fungal_trans_2"/>
    <property type="match status" value="1"/>
</dbReference>
<name>A0A0D2BCK8_9PEZI</name>
<feature type="region of interest" description="Disordered" evidence="3">
    <location>
        <begin position="1"/>
        <end position="135"/>
    </location>
</feature>
<dbReference type="GO" id="GO:0045944">
    <property type="term" value="P:positive regulation of transcription by RNA polymerase II"/>
    <property type="evidence" value="ECO:0007669"/>
    <property type="project" value="TreeGrafter"/>
</dbReference>
<dbReference type="InterPro" id="IPR021858">
    <property type="entry name" value="Fun_TF"/>
</dbReference>
<dbReference type="EMBL" id="KN847529">
    <property type="protein sequence ID" value="KIW09114.1"/>
    <property type="molecule type" value="Genomic_DNA"/>
</dbReference>
<dbReference type="InParanoid" id="A0A0D2BCK8"/>
<evidence type="ECO:0000256" key="3">
    <source>
        <dbReference type="SAM" id="MobiDB-lite"/>
    </source>
</evidence>
<dbReference type="OrthoDB" id="5319341at2759"/>
<dbReference type="PANTHER" id="PTHR37534:SF3">
    <property type="entry name" value="ZN(II)2CYS6 TRANSCRIPTION FACTOR (EUROFUNG)"/>
    <property type="match status" value="1"/>
</dbReference>
<proteinExistence type="predicted"/>
<keyword evidence="2" id="KW-0539">Nucleus</keyword>
<dbReference type="GO" id="GO:0005634">
    <property type="term" value="C:nucleus"/>
    <property type="evidence" value="ECO:0007669"/>
    <property type="project" value="UniProtKB-SubCell"/>
</dbReference>
<dbReference type="GO" id="GO:0000976">
    <property type="term" value="F:transcription cis-regulatory region binding"/>
    <property type="evidence" value="ECO:0007669"/>
    <property type="project" value="TreeGrafter"/>
</dbReference>
<dbReference type="STRING" id="253628.A0A0D2BCK8"/>
<dbReference type="GO" id="GO:0008270">
    <property type="term" value="F:zinc ion binding"/>
    <property type="evidence" value="ECO:0007669"/>
    <property type="project" value="InterPro"/>
</dbReference>
<dbReference type="InterPro" id="IPR001138">
    <property type="entry name" value="Zn2Cys6_DnaBD"/>
</dbReference>
<accession>A0A0D2BCK8</accession>
<dbReference type="VEuPathDB" id="FungiDB:PV09_00058"/>
<keyword evidence="6" id="KW-1185">Reference proteome</keyword>
<dbReference type="PANTHER" id="PTHR37534">
    <property type="entry name" value="TRANSCRIPTIONAL ACTIVATOR PROTEIN UGA3"/>
    <property type="match status" value="1"/>
</dbReference>
<dbReference type="InterPro" id="IPR036864">
    <property type="entry name" value="Zn2-C6_fun-type_DNA-bd_sf"/>
</dbReference>
<dbReference type="CDD" id="cd00067">
    <property type="entry name" value="GAL4"/>
    <property type="match status" value="1"/>
</dbReference>
<evidence type="ECO:0000259" key="4">
    <source>
        <dbReference type="PROSITE" id="PS50048"/>
    </source>
</evidence>
<dbReference type="SUPFAM" id="SSF57701">
    <property type="entry name" value="Zn2/Cys6 DNA-binding domain"/>
    <property type="match status" value="1"/>
</dbReference>
<organism evidence="5 6">
    <name type="scientific">Verruconis gallopava</name>
    <dbReference type="NCBI Taxonomy" id="253628"/>
    <lineage>
        <taxon>Eukaryota</taxon>
        <taxon>Fungi</taxon>
        <taxon>Dikarya</taxon>
        <taxon>Ascomycota</taxon>
        <taxon>Pezizomycotina</taxon>
        <taxon>Dothideomycetes</taxon>
        <taxon>Pleosporomycetidae</taxon>
        <taxon>Venturiales</taxon>
        <taxon>Sympoventuriaceae</taxon>
        <taxon>Verruconis</taxon>
    </lineage>
</organism>
<evidence type="ECO:0000256" key="1">
    <source>
        <dbReference type="ARBA" id="ARBA00004123"/>
    </source>
</evidence>
<evidence type="ECO:0000256" key="2">
    <source>
        <dbReference type="ARBA" id="ARBA00023242"/>
    </source>
</evidence>
<evidence type="ECO:0000313" key="5">
    <source>
        <dbReference type="EMBL" id="KIW09114.1"/>
    </source>
</evidence>
<evidence type="ECO:0000313" key="6">
    <source>
        <dbReference type="Proteomes" id="UP000053259"/>
    </source>
</evidence>
<gene>
    <name evidence="5" type="ORF">PV09_00058</name>
</gene>
<dbReference type="HOGENOM" id="CLU_008719_4_1_1"/>
<reference evidence="5 6" key="1">
    <citation type="submission" date="2015-01" db="EMBL/GenBank/DDBJ databases">
        <title>The Genome Sequence of Ochroconis gallopava CBS43764.</title>
        <authorList>
            <consortium name="The Broad Institute Genomics Platform"/>
            <person name="Cuomo C."/>
            <person name="de Hoog S."/>
            <person name="Gorbushina A."/>
            <person name="Stielow B."/>
            <person name="Teixiera M."/>
            <person name="Abouelleil A."/>
            <person name="Chapman S.B."/>
            <person name="Priest M."/>
            <person name="Young S.K."/>
            <person name="Wortman J."/>
            <person name="Nusbaum C."/>
            <person name="Birren B."/>
        </authorList>
    </citation>
    <scope>NUCLEOTIDE SEQUENCE [LARGE SCALE GENOMIC DNA]</scope>
    <source>
        <strain evidence="5 6">CBS 43764</strain>
    </source>
</reference>
<dbReference type="AlphaFoldDB" id="A0A0D2BCK8"/>
<comment type="subcellular location">
    <subcellularLocation>
        <location evidence="1">Nucleus</location>
    </subcellularLocation>
</comment>
<feature type="domain" description="Zn(2)-C6 fungal-type" evidence="4">
    <location>
        <begin position="41"/>
        <end position="71"/>
    </location>
</feature>
<dbReference type="GeneID" id="27308031"/>
<dbReference type="GO" id="GO:0000981">
    <property type="term" value="F:DNA-binding transcription factor activity, RNA polymerase II-specific"/>
    <property type="evidence" value="ECO:0007669"/>
    <property type="project" value="InterPro"/>
</dbReference>
<protein>
    <recommendedName>
        <fullName evidence="4">Zn(2)-C6 fungal-type domain-containing protein</fullName>
    </recommendedName>
</protein>
<sequence>MLPSHTAAVMSGNPPATAAPESSKAKKPRKSRSKGLRATTGCKTCRSRHMKCDEAKPRCGPCKRSARECEYGDPTQRARPAREARPATSTRPDPIREEIAASNDRQSGYEAESKVASSISRDIPEKRESLPEPPWEQANPLEVFNITSPQSTLSSTGFGLDAPLRWFDLLAGDANANDKEFSMDLFSWGDAATGEASIAHNIAHTPAGSQPSPAFAEVPLLPPTPLDVPNSLAREPWQVAYHLQARELPIFRRFVDRIALWMDLLDPMKHFSTFVPHLALDNEGLMLSILALGARHMSIKPSPGTEDVDRNVAVEYYYKTLRYLQGAMKYESYNRSLHLHATALIVSMYEMIDGYGKGWERHLKGVFWIQRSRNIGAETPGLEGAGWWAWLRQDVWAAFRERRRVYTIHRTVKRYDEMNQYDLASKSVYLLAQCVNYSSEQDTRDSVNNLSARIHRAQALHNLLEEWHRNLTVHFAQLPWPGTTNEDDVFQPIWINPAPLAASMQMYYFARVLLLVHEPSAGGYTEFTRREKQLSEAVEAICGIAMTITDEPATITSTQCLFAAGLYTRSQDVQKRAAIMKLIDEGQIRTGWPVNSLTEELQAEWNLADTR</sequence>
<dbReference type="RefSeq" id="XP_016218983.1">
    <property type="nucleotide sequence ID" value="XM_016352726.1"/>
</dbReference>
<dbReference type="Pfam" id="PF00172">
    <property type="entry name" value="Zn_clus"/>
    <property type="match status" value="1"/>
</dbReference>
<feature type="compositionally biased region" description="Basic residues" evidence="3">
    <location>
        <begin position="25"/>
        <end position="35"/>
    </location>
</feature>
<dbReference type="PROSITE" id="PS50048">
    <property type="entry name" value="ZN2_CY6_FUNGAL_2"/>
    <property type="match status" value="1"/>
</dbReference>
<dbReference type="Gene3D" id="4.10.240.10">
    <property type="entry name" value="Zn(2)-C6 fungal-type DNA-binding domain"/>
    <property type="match status" value="1"/>
</dbReference>
<dbReference type="Proteomes" id="UP000053259">
    <property type="component" value="Unassembled WGS sequence"/>
</dbReference>
<dbReference type="SMART" id="SM00066">
    <property type="entry name" value="GAL4"/>
    <property type="match status" value="1"/>
</dbReference>
<dbReference type="PROSITE" id="PS00463">
    <property type="entry name" value="ZN2_CY6_FUNGAL_1"/>
    <property type="match status" value="1"/>
</dbReference>